<sequence>MKINKRDLILDYIIEAYLNENSPIGSSELGDRMDGLMPASTIRVYFKKLSDEGAIKQIHISSGRIPTIATMNEYWRNKLDFKDKISISSEETLAKIARKFKIYCMIFTSEDEVLKEIINHNDKFIILCFDNEELVIKFNSKIFKFLSNLVGIELRNLERISMQVGLSELRAKIKELKNSKIQFLANEIIAYQIYNDERFKILLDPSITTKFDKNIVYAPLFEPGFMGIKRNITYKKSEATMFCAGSVYEDYEKFFNTIMEAA</sequence>
<gene>
    <name evidence="5" type="ORF">ERS672216_00790</name>
</gene>
<dbReference type="InterPro" id="IPR036390">
    <property type="entry name" value="WH_DNA-bd_sf"/>
</dbReference>
<dbReference type="RefSeq" id="WP_075493346.1">
    <property type="nucleotide sequence ID" value="NZ_CP053844.1"/>
</dbReference>
<evidence type="ECO:0000256" key="3">
    <source>
        <dbReference type="ARBA" id="ARBA00023016"/>
    </source>
</evidence>
<evidence type="ECO:0000256" key="2">
    <source>
        <dbReference type="ARBA" id="ARBA00023015"/>
    </source>
</evidence>
<reference evidence="5 6" key="1">
    <citation type="submission" date="2016-02" db="EMBL/GenBank/DDBJ databases">
        <authorList>
            <consortium name="Pathogen Informatics"/>
        </authorList>
    </citation>
    <scope>NUCLEOTIDE SEQUENCE [LARGE SCALE GENOMIC DNA]</scope>
    <source>
        <strain evidence="5 6">RC20</strain>
    </source>
</reference>
<name>A0A128EN84_9BACT</name>
<keyword evidence="4" id="KW-0804">Transcription</keyword>
<dbReference type="Gene3D" id="1.10.10.10">
    <property type="entry name" value="Winged helix-like DNA-binding domain superfamily/Winged helix DNA-binding domain"/>
    <property type="match status" value="1"/>
</dbReference>
<organism evidence="5 6">
    <name type="scientific">Campylobacter geochelonis</name>
    <dbReference type="NCBI Taxonomy" id="1780362"/>
    <lineage>
        <taxon>Bacteria</taxon>
        <taxon>Pseudomonadati</taxon>
        <taxon>Campylobacterota</taxon>
        <taxon>Epsilonproteobacteria</taxon>
        <taxon>Campylobacterales</taxon>
        <taxon>Campylobacteraceae</taxon>
        <taxon>Campylobacter</taxon>
    </lineage>
</organism>
<dbReference type="AlphaFoldDB" id="A0A128EN84"/>
<keyword evidence="6" id="KW-1185">Reference proteome</keyword>
<evidence type="ECO:0000313" key="6">
    <source>
        <dbReference type="Proteomes" id="UP000069632"/>
    </source>
</evidence>
<evidence type="ECO:0000256" key="1">
    <source>
        <dbReference type="ARBA" id="ARBA00022491"/>
    </source>
</evidence>
<keyword evidence="2" id="KW-0805">Transcription regulation</keyword>
<dbReference type="GO" id="GO:0003677">
    <property type="term" value="F:DNA binding"/>
    <property type="evidence" value="ECO:0007669"/>
    <property type="project" value="InterPro"/>
</dbReference>
<keyword evidence="3" id="KW-0346">Stress response</keyword>
<dbReference type="SUPFAM" id="SSF46785">
    <property type="entry name" value="Winged helix' DNA-binding domain"/>
    <property type="match status" value="1"/>
</dbReference>
<dbReference type="OrthoDB" id="9783139at2"/>
<dbReference type="EMBL" id="FIZP01000002">
    <property type="protein sequence ID" value="CZE47230.1"/>
    <property type="molecule type" value="Genomic_DNA"/>
</dbReference>
<dbReference type="NCBIfam" id="NF003033">
    <property type="entry name" value="PRK03911.1"/>
    <property type="match status" value="1"/>
</dbReference>
<dbReference type="GO" id="GO:0045892">
    <property type="term" value="P:negative regulation of DNA-templated transcription"/>
    <property type="evidence" value="ECO:0007669"/>
    <property type="project" value="TreeGrafter"/>
</dbReference>
<evidence type="ECO:0000256" key="4">
    <source>
        <dbReference type="ARBA" id="ARBA00023163"/>
    </source>
</evidence>
<protein>
    <submittedName>
        <fullName evidence="5">Heat-inducible transcription repressor</fullName>
    </submittedName>
</protein>
<dbReference type="InterPro" id="IPR002571">
    <property type="entry name" value="HrcA"/>
</dbReference>
<accession>A0A128EN84</accession>
<dbReference type="PANTHER" id="PTHR34824:SF1">
    <property type="entry name" value="HEAT-INDUCIBLE TRANSCRIPTION REPRESSOR HRCA"/>
    <property type="match status" value="1"/>
</dbReference>
<evidence type="ECO:0000313" key="5">
    <source>
        <dbReference type="EMBL" id="CZE47230.1"/>
    </source>
</evidence>
<dbReference type="Proteomes" id="UP000069632">
    <property type="component" value="Unassembled WGS sequence"/>
</dbReference>
<proteinExistence type="predicted"/>
<dbReference type="InterPro" id="IPR036388">
    <property type="entry name" value="WH-like_DNA-bd_sf"/>
</dbReference>
<dbReference type="PANTHER" id="PTHR34824">
    <property type="entry name" value="HEAT-INDUCIBLE TRANSCRIPTION REPRESSOR HRCA"/>
    <property type="match status" value="1"/>
</dbReference>
<keyword evidence="1" id="KW-0678">Repressor</keyword>